<accession>A0ABW3QJ38</accession>
<feature type="compositionally biased region" description="Pro residues" evidence="1">
    <location>
        <begin position="183"/>
        <end position="194"/>
    </location>
</feature>
<dbReference type="InterPro" id="IPR016181">
    <property type="entry name" value="Acyl_CoA_acyltransferase"/>
</dbReference>
<dbReference type="Gene3D" id="3.40.630.30">
    <property type="match status" value="1"/>
</dbReference>
<evidence type="ECO:0000256" key="1">
    <source>
        <dbReference type="SAM" id="MobiDB-lite"/>
    </source>
</evidence>
<gene>
    <name evidence="3" type="ORF">ACFQ3T_04165</name>
</gene>
<evidence type="ECO:0000313" key="3">
    <source>
        <dbReference type="EMBL" id="MFD1146310.1"/>
    </source>
</evidence>
<dbReference type="PANTHER" id="PTHR43792">
    <property type="entry name" value="GNAT FAMILY, PUTATIVE (AFU_ORTHOLOGUE AFUA_3G00765)-RELATED-RELATED"/>
    <property type="match status" value="1"/>
</dbReference>
<comment type="caution">
    <text evidence="3">The sequence shown here is derived from an EMBL/GenBank/DDBJ whole genome shotgun (WGS) entry which is preliminary data.</text>
</comment>
<evidence type="ECO:0000313" key="4">
    <source>
        <dbReference type="Proteomes" id="UP001597168"/>
    </source>
</evidence>
<name>A0ABW3QJ38_9PSEU</name>
<keyword evidence="3" id="KW-0808">Transferase</keyword>
<dbReference type="InterPro" id="IPR051531">
    <property type="entry name" value="N-acetyltransferase"/>
</dbReference>
<keyword evidence="3" id="KW-0012">Acyltransferase</keyword>
<feature type="domain" description="N-acetyltransferase" evidence="2">
    <location>
        <begin position="21"/>
        <end position="181"/>
    </location>
</feature>
<organism evidence="3 4">
    <name type="scientific">Saccharothrix hoggarensis</name>
    <dbReference type="NCBI Taxonomy" id="913853"/>
    <lineage>
        <taxon>Bacteria</taxon>
        <taxon>Bacillati</taxon>
        <taxon>Actinomycetota</taxon>
        <taxon>Actinomycetes</taxon>
        <taxon>Pseudonocardiales</taxon>
        <taxon>Pseudonocardiaceae</taxon>
        <taxon>Saccharothrix</taxon>
    </lineage>
</organism>
<keyword evidence="4" id="KW-1185">Reference proteome</keyword>
<dbReference type="Pfam" id="PF13302">
    <property type="entry name" value="Acetyltransf_3"/>
    <property type="match status" value="1"/>
</dbReference>
<dbReference type="RefSeq" id="WP_380719918.1">
    <property type="nucleotide sequence ID" value="NZ_JBHTLK010000010.1"/>
</dbReference>
<reference evidence="4" key="1">
    <citation type="journal article" date="2019" name="Int. J. Syst. Evol. Microbiol.">
        <title>The Global Catalogue of Microorganisms (GCM) 10K type strain sequencing project: providing services to taxonomists for standard genome sequencing and annotation.</title>
        <authorList>
            <consortium name="The Broad Institute Genomics Platform"/>
            <consortium name="The Broad Institute Genome Sequencing Center for Infectious Disease"/>
            <person name="Wu L."/>
            <person name="Ma J."/>
        </authorList>
    </citation>
    <scope>NUCLEOTIDE SEQUENCE [LARGE SCALE GENOMIC DNA]</scope>
    <source>
        <strain evidence="4">CCUG 60214</strain>
    </source>
</reference>
<dbReference type="PROSITE" id="PS51186">
    <property type="entry name" value="GNAT"/>
    <property type="match status" value="1"/>
</dbReference>
<dbReference type="PANTHER" id="PTHR43792:SF1">
    <property type="entry name" value="N-ACETYLTRANSFERASE DOMAIN-CONTAINING PROTEIN"/>
    <property type="match status" value="1"/>
</dbReference>
<dbReference type="EC" id="2.3.-.-" evidence="3"/>
<proteinExistence type="predicted"/>
<dbReference type="EMBL" id="JBHTLK010000010">
    <property type="protein sequence ID" value="MFD1146310.1"/>
    <property type="molecule type" value="Genomic_DNA"/>
</dbReference>
<dbReference type="GO" id="GO:0016746">
    <property type="term" value="F:acyltransferase activity"/>
    <property type="evidence" value="ECO:0007669"/>
    <property type="project" value="UniProtKB-KW"/>
</dbReference>
<dbReference type="Proteomes" id="UP001597168">
    <property type="component" value="Unassembled WGS sequence"/>
</dbReference>
<evidence type="ECO:0000259" key="2">
    <source>
        <dbReference type="PROSITE" id="PS51186"/>
    </source>
</evidence>
<dbReference type="SUPFAM" id="SSF55729">
    <property type="entry name" value="Acyl-CoA N-acyltransferases (Nat)"/>
    <property type="match status" value="1"/>
</dbReference>
<protein>
    <submittedName>
        <fullName evidence="3">GNAT family N-acetyltransferase</fullName>
        <ecNumber evidence="3">2.3.-.-</ecNumber>
    </submittedName>
</protein>
<sequence>MSDQAPKPPVFDNAELRTVRLTLRRPVACDVVAVHLIHRDPLAHAHNPSDALDTHEQAACLLERWMEHWRGFGFGYWVVRPLGSEHPLGFCGVKFTELDGRRALNLFYRFGPASWGRGIASEAAREVVRWARENLPEHPVVARVRPANTASQRVAINAGLTRAAHLDRPGEDGPDLLFTAGWAPPPPAEGPVTH</sequence>
<feature type="region of interest" description="Disordered" evidence="1">
    <location>
        <begin position="174"/>
        <end position="194"/>
    </location>
</feature>
<dbReference type="InterPro" id="IPR000182">
    <property type="entry name" value="GNAT_dom"/>
</dbReference>